<feature type="domain" description="HTH lysR-type" evidence="8">
    <location>
        <begin position="12"/>
        <end position="69"/>
    </location>
</feature>
<dbReference type="PANTHER" id="PTHR30579">
    <property type="entry name" value="TRANSCRIPTIONAL REGULATOR"/>
    <property type="match status" value="1"/>
</dbReference>
<keyword evidence="2" id="KW-0805">Transcription regulation</keyword>
<keyword evidence="4" id="KW-0804">Transcription</keyword>
<dbReference type="AlphaFoldDB" id="A0A1C7NY11"/>
<evidence type="ECO:0000313" key="10">
    <source>
        <dbReference type="Proteomes" id="UP000093111"/>
    </source>
</evidence>
<dbReference type="InterPro" id="IPR036390">
    <property type="entry name" value="WH_DNA-bd_sf"/>
</dbReference>
<dbReference type="GO" id="GO:0003700">
    <property type="term" value="F:DNA-binding transcription factor activity"/>
    <property type="evidence" value="ECO:0007669"/>
    <property type="project" value="InterPro"/>
</dbReference>
<comment type="function">
    <text evidence="5">Transcriptional regulator of the ttuABCDE tartrate utilization operon.</text>
</comment>
<protein>
    <recommendedName>
        <fullName evidence="6">HTH-type transcriptional regulator TtuA</fullName>
    </recommendedName>
    <alternativeName>
        <fullName evidence="7">Tartrate utilization transcriptional regulator</fullName>
    </alternativeName>
</protein>
<dbReference type="RefSeq" id="WP_068955816.1">
    <property type="nucleotide sequence ID" value="NZ_LGLV01000012.1"/>
</dbReference>
<sequence>MNMMLRHVLPLLELDILKTFVAIAETGNFTTAAETVYRTPSAVSMQIKKLEETLGCVLFLRDARSVSLTPKGEVLLGFARRMLALNNEAVSRFLLPDMNGVVRVGAPEDIGERILPEVLKRFSESYPNVTVDVTIGNSIVMRKRVDEHRMDIALFNSMAGENTGGGEILVSEKLVWAGTKCGTAHTRAPLPISMWEDGCVWRANAVEQLTQSGRDFRVAFLSAHTTGQRAAIQADLAIAPLPRYLVQGDLVALGEAEGLPELGHYNIGLQVVDNASAPVLAVAEHVRTAFVGFQ</sequence>
<dbReference type="SUPFAM" id="SSF53850">
    <property type="entry name" value="Periplasmic binding protein-like II"/>
    <property type="match status" value="1"/>
</dbReference>
<evidence type="ECO:0000256" key="5">
    <source>
        <dbReference type="ARBA" id="ARBA00054626"/>
    </source>
</evidence>
<dbReference type="InterPro" id="IPR005119">
    <property type="entry name" value="LysR_subst-bd"/>
</dbReference>
<dbReference type="InterPro" id="IPR036388">
    <property type="entry name" value="WH-like_DNA-bd_sf"/>
</dbReference>
<dbReference type="PATRIC" id="fig|1612624.7.peg.5874"/>
<evidence type="ECO:0000259" key="8">
    <source>
        <dbReference type="PROSITE" id="PS50931"/>
    </source>
</evidence>
<dbReference type="GO" id="GO:0003677">
    <property type="term" value="F:DNA binding"/>
    <property type="evidence" value="ECO:0007669"/>
    <property type="project" value="UniProtKB-KW"/>
</dbReference>
<dbReference type="PRINTS" id="PR00039">
    <property type="entry name" value="HTHLYSR"/>
</dbReference>
<keyword evidence="10" id="KW-1185">Reference proteome</keyword>
<dbReference type="OrthoDB" id="1631201at2"/>
<dbReference type="Proteomes" id="UP000093111">
    <property type="component" value="Unassembled WGS sequence"/>
</dbReference>
<dbReference type="InterPro" id="IPR000847">
    <property type="entry name" value="LysR_HTH_N"/>
</dbReference>
<dbReference type="Pfam" id="PF00126">
    <property type="entry name" value="HTH_1"/>
    <property type="match status" value="1"/>
</dbReference>
<comment type="caution">
    <text evidence="9">The sequence shown here is derived from an EMBL/GenBank/DDBJ whole genome shotgun (WGS) entry which is preliminary data.</text>
</comment>
<dbReference type="SUPFAM" id="SSF46785">
    <property type="entry name" value="Winged helix' DNA-binding domain"/>
    <property type="match status" value="1"/>
</dbReference>
<comment type="similarity">
    <text evidence="1">Belongs to the LysR transcriptional regulatory family.</text>
</comment>
<evidence type="ECO:0000256" key="7">
    <source>
        <dbReference type="ARBA" id="ARBA00083243"/>
    </source>
</evidence>
<dbReference type="PANTHER" id="PTHR30579:SF7">
    <property type="entry name" value="HTH-TYPE TRANSCRIPTIONAL REGULATOR LRHA-RELATED"/>
    <property type="match status" value="1"/>
</dbReference>
<dbReference type="Gene3D" id="1.10.10.10">
    <property type="entry name" value="Winged helix-like DNA-binding domain superfamily/Winged helix DNA-binding domain"/>
    <property type="match status" value="1"/>
</dbReference>
<gene>
    <name evidence="9" type="ORF">ADU59_19515</name>
</gene>
<evidence type="ECO:0000256" key="3">
    <source>
        <dbReference type="ARBA" id="ARBA00023125"/>
    </source>
</evidence>
<dbReference type="Gene3D" id="3.40.190.10">
    <property type="entry name" value="Periplasmic binding protein-like II"/>
    <property type="match status" value="2"/>
</dbReference>
<dbReference type="EMBL" id="LGLV01000012">
    <property type="protein sequence ID" value="OBZ93883.1"/>
    <property type="molecule type" value="Genomic_DNA"/>
</dbReference>
<evidence type="ECO:0000313" key="9">
    <source>
        <dbReference type="EMBL" id="OBZ93883.1"/>
    </source>
</evidence>
<evidence type="ECO:0000256" key="2">
    <source>
        <dbReference type="ARBA" id="ARBA00023015"/>
    </source>
</evidence>
<dbReference type="InterPro" id="IPR050176">
    <property type="entry name" value="LTTR"/>
</dbReference>
<dbReference type="PROSITE" id="PS50931">
    <property type="entry name" value="HTH_LYSR"/>
    <property type="match status" value="1"/>
</dbReference>
<evidence type="ECO:0000256" key="6">
    <source>
        <dbReference type="ARBA" id="ARBA00067332"/>
    </source>
</evidence>
<organism evidence="9 10">
    <name type="scientific">Pararhizobium polonicum</name>
    <dbReference type="NCBI Taxonomy" id="1612624"/>
    <lineage>
        <taxon>Bacteria</taxon>
        <taxon>Pseudomonadati</taxon>
        <taxon>Pseudomonadota</taxon>
        <taxon>Alphaproteobacteria</taxon>
        <taxon>Hyphomicrobiales</taxon>
        <taxon>Rhizobiaceae</taxon>
        <taxon>Rhizobium/Agrobacterium group</taxon>
        <taxon>Pararhizobium</taxon>
    </lineage>
</organism>
<dbReference type="Pfam" id="PF03466">
    <property type="entry name" value="LysR_substrate"/>
    <property type="match status" value="1"/>
</dbReference>
<evidence type="ECO:0000256" key="4">
    <source>
        <dbReference type="ARBA" id="ARBA00023163"/>
    </source>
</evidence>
<reference evidence="9 10" key="1">
    <citation type="journal article" date="2016" name="Syst. Appl. Microbiol.">
        <title>Pararhizobium polonicum sp. nov. isolated from tumors on stone fruit rootstocks.</title>
        <authorList>
            <person name="Pulawska J."/>
            <person name="Kuzmanovic N."/>
            <person name="Willems A."/>
            <person name="Pothier J.F."/>
        </authorList>
    </citation>
    <scope>NUCLEOTIDE SEQUENCE [LARGE SCALE GENOMIC DNA]</scope>
    <source>
        <strain evidence="9 10">F5.1</strain>
    </source>
</reference>
<dbReference type="FunFam" id="1.10.10.10:FF:000001">
    <property type="entry name" value="LysR family transcriptional regulator"/>
    <property type="match status" value="1"/>
</dbReference>
<evidence type="ECO:0000256" key="1">
    <source>
        <dbReference type="ARBA" id="ARBA00009437"/>
    </source>
</evidence>
<keyword evidence="3" id="KW-0238">DNA-binding</keyword>
<name>A0A1C7NY11_9HYPH</name>
<accession>A0A1C7NY11</accession>
<proteinExistence type="inferred from homology"/>
<dbReference type="STRING" id="1612624.ADU59_19515"/>